<name>L8WG79_THACA</name>
<feature type="transmembrane region" description="Helical" evidence="6">
    <location>
        <begin position="451"/>
        <end position="472"/>
    </location>
</feature>
<evidence type="ECO:0000256" key="1">
    <source>
        <dbReference type="ARBA" id="ARBA00004141"/>
    </source>
</evidence>
<dbReference type="OrthoDB" id="6730379at2759"/>
<feature type="transmembrane region" description="Helical" evidence="6">
    <location>
        <begin position="291"/>
        <end position="313"/>
    </location>
</feature>
<dbReference type="SUPFAM" id="SSF103473">
    <property type="entry name" value="MFS general substrate transporter"/>
    <property type="match status" value="1"/>
</dbReference>
<protein>
    <submittedName>
        <fullName evidence="7">Membrane transporter</fullName>
    </submittedName>
</protein>
<dbReference type="PANTHER" id="PTHR43791:SF63">
    <property type="entry name" value="HIGH AFFINITY CYSTEINE TRANSPORTER"/>
    <property type="match status" value="1"/>
</dbReference>
<feature type="transmembrane region" description="Helical" evidence="6">
    <location>
        <begin position="231"/>
        <end position="256"/>
    </location>
</feature>
<dbReference type="PANTHER" id="PTHR43791">
    <property type="entry name" value="PERMEASE-RELATED"/>
    <property type="match status" value="1"/>
</dbReference>
<proteinExistence type="predicted"/>
<comment type="caution">
    <text evidence="7">The sequence shown here is derived from an EMBL/GenBank/DDBJ whole genome shotgun (WGS) entry which is preliminary data.</text>
</comment>
<dbReference type="InterPro" id="IPR011701">
    <property type="entry name" value="MFS"/>
</dbReference>
<evidence type="ECO:0000256" key="5">
    <source>
        <dbReference type="ARBA" id="ARBA00023136"/>
    </source>
</evidence>
<dbReference type="Proteomes" id="UP000011668">
    <property type="component" value="Unassembled WGS sequence"/>
</dbReference>
<gene>
    <name evidence="7" type="ORF">AG1IA_08776</name>
</gene>
<evidence type="ECO:0000256" key="2">
    <source>
        <dbReference type="ARBA" id="ARBA00022448"/>
    </source>
</evidence>
<feature type="transmembrane region" description="Helical" evidence="6">
    <location>
        <begin position="506"/>
        <end position="522"/>
    </location>
</feature>
<dbReference type="OMA" id="RICEFWI"/>
<dbReference type="GO" id="GO:0022857">
    <property type="term" value="F:transmembrane transporter activity"/>
    <property type="evidence" value="ECO:0007669"/>
    <property type="project" value="InterPro"/>
</dbReference>
<evidence type="ECO:0000313" key="8">
    <source>
        <dbReference type="Proteomes" id="UP000011668"/>
    </source>
</evidence>
<evidence type="ECO:0000256" key="6">
    <source>
        <dbReference type="SAM" id="Phobius"/>
    </source>
</evidence>
<reference evidence="7 8" key="1">
    <citation type="journal article" date="2013" name="Nat. Commun.">
        <title>The evolution and pathogenic mechanisms of the rice sheath blight pathogen.</title>
        <authorList>
            <person name="Zheng A."/>
            <person name="Lin R."/>
            <person name="Xu L."/>
            <person name="Qin P."/>
            <person name="Tang C."/>
            <person name="Ai P."/>
            <person name="Zhang D."/>
            <person name="Liu Y."/>
            <person name="Sun Z."/>
            <person name="Feng H."/>
            <person name="Wang Y."/>
            <person name="Chen Y."/>
            <person name="Liang X."/>
            <person name="Fu R."/>
            <person name="Li Q."/>
            <person name="Zhang J."/>
            <person name="Yu X."/>
            <person name="Xie Z."/>
            <person name="Ding L."/>
            <person name="Guan P."/>
            <person name="Tang J."/>
            <person name="Liang Y."/>
            <person name="Wang S."/>
            <person name="Deng Q."/>
            <person name="Li S."/>
            <person name="Zhu J."/>
            <person name="Wang L."/>
            <person name="Liu H."/>
            <person name="Li P."/>
        </authorList>
    </citation>
    <scope>NUCLEOTIDE SEQUENCE [LARGE SCALE GENOMIC DNA]</scope>
    <source>
        <strain evidence="8">AG-1 IA</strain>
    </source>
</reference>
<dbReference type="GO" id="GO:0016020">
    <property type="term" value="C:membrane"/>
    <property type="evidence" value="ECO:0007669"/>
    <property type="project" value="UniProtKB-SubCell"/>
</dbReference>
<dbReference type="EMBL" id="AFRT01002805">
    <property type="protein sequence ID" value="ELU37196.1"/>
    <property type="molecule type" value="Genomic_DNA"/>
</dbReference>
<organism evidence="7 8">
    <name type="scientific">Thanatephorus cucumeris (strain AG1-IA)</name>
    <name type="common">Rice sheath blight fungus</name>
    <name type="synonym">Rhizoctonia solani</name>
    <dbReference type="NCBI Taxonomy" id="983506"/>
    <lineage>
        <taxon>Eukaryota</taxon>
        <taxon>Fungi</taxon>
        <taxon>Dikarya</taxon>
        <taxon>Basidiomycota</taxon>
        <taxon>Agaricomycotina</taxon>
        <taxon>Agaricomycetes</taxon>
        <taxon>Cantharellales</taxon>
        <taxon>Ceratobasidiaceae</taxon>
        <taxon>Rhizoctonia</taxon>
        <taxon>Rhizoctonia solani AG-1</taxon>
    </lineage>
</organism>
<evidence type="ECO:0000313" key="7">
    <source>
        <dbReference type="EMBL" id="ELU37196.1"/>
    </source>
</evidence>
<dbReference type="InterPro" id="IPR036259">
    <property type="entry name" value="MFS_trans_sf"/>
</dbReference>
<comment type="subcellular location">
    <subcellularLocation>
        <location evidence="1">Membrane</location>
        <topology evidence="1">Multi-pass membrane protein</topology>
    </subcellularLocation>
</comment>
<keyword evidence="2" id="KW-0813">Transport</keyword>
<keyword evidence="3 6" id="KW-0812">Transmembrane</keyword>
<keyword evidence="5 6" id="KW-0472">Membrane</keyword>
<dbReference type="STRING" id="983506.L8WG79"/>
<dbReference type="Pfam" id="PF07690">
    <property type="entry name" value="MFS_1"/>
    <property type="match status" value="1"/>
</dbReference>
<accession>L8WG79</accession>
<keyword evidence="4 6" id="KW-1133">Transmembrane helix</keyword>
<dbReference type="Gene3D" id="1.20.1250.20">
    <property type="entry name" value="MFS general substrate transporter like domains"/>
    <property type="match status" value="1"/>
</dbReference>
<evidence type="ECO:0000256" key="4">
    <source>
        <dbReference type="ARBA" id="ARBA00022989"/>
    </source>
</evidence>
<keyword evidence="8" id="KW-1185">Reference proteome</keyword>
<sequence length="562" mass="62574">MKCGKSGSVRENVAGGKFKVQSQRIRALGTRLPGPATVAKHITKSGIRSLRGSLATAQPLQAFIRPPPLPFLVAPTFESRGLLEFPVVFHTLTKLAVALSAIASTMLSFLNRWRNRSSDYSLISGREQLEQHDPNVDSISPEDVRRKIDRNYLDKATLGRAAVLGFIEDNKLNANQLNHLSGLSPFRIPAECCAPARTCGEMDIAQRICEFWIWGIAMVSQSMRLPFSSLLACRFILGVCEGSITSGFLMVTSMFYTKNEQSSRVGYWSQILSNLMGYGSLYFRSNLLAPWQWFTLINGILTFATSLAFYLYFPNSISTAHFLTEREKIVAMERVREHETSTCGTQGMEEALHDPKTWSFASFSLFNNIPTSIGIQRSLIVESLGFTRLQTTLLGTLDGIIESMFITIYTGVKLVEYFGCSRAYVGSAYMLSDVLSAILVTTLPWSNKVGLLISIYLTDIGTTGYVLGLAWVTSSTAGHTKRSTTQAIMLSAYCVGNLIGPHMWQVIGACYSICIVLMLVIRRRLEQENYRRDLLADEQGDDLTETQTDLTDIQNSKFRYVL</sequence>
<dbReference type="AlphaFoldDB" id="L8WG79"/>
<evidence type="ECO:0000256" key="3">
    <source>
        <dbReference type="ARBA" id="ARBA00022692"/>
    </source>
</evidence>
<dbReference type="HOGENOM" id="CLU_001265_0_5_1"/>
<feature type="transmembrane region" description="Helical" evidence="6">
    <location>
        <begin position="87"/>
        <end position="110"/>
    </location>
</feature>